<dbReference type="RefSeq" id="XP_033399793.1">
    <property type="nucleotide sequence ID" value="XM_033540089.1"/>
</dbReference>
<evidence type="ECO:0000256" key="5">
    <source>
        <dbReference type="ARBA" id="ARBA00023242"/>
    </source>
</evidence>
<comment type="subcellular location">
    <subcellularLocation>
        <location evidence="1">Nucleus</location>
    </subcellularLocation>
</comment>
<evidence type="ECO:0000256" key="3">
    <source>
        <dbReference type="ARBA" id="ARBA00022737"/>
    </source>
</evidence>
<accession>A0A6A6BNF2</accession>
<keyword evidence="3" id="KW-0677">Repeat</keyword>
<keyword evidence="4" id="KW-0040">ANK repeat</keyword>
<dbReference type="PANTHER" id="PTHR15263:SF1">
    <property type="entry name" value="NF-KAPPA-B INHIBITOR-LIKE PROTEIN 1"/>
    <property type="match status" value="1"/>
</dbReference>
<evidence type="ECO:0008006" key="9">
    <source>
        <dbReference type="Google" id="ProtNLM"/>
    </source>
</evidence>
<dbReference type="GO" id="GO:0043124">
    <property type="term" value="P:negative regulation of canonical NF-kappaB signal transduction"/>
    <property type="evidence" value="ECO:0007669"/>
    <property type="project" value="InterPro"/>
</dbReference>
<dbReference type="AlphaFoldDB" id="A0A6A6BNF2"/>
<dbReference type="OrthoDB" id="412109at2759"/>
<evidence type="ECO:0000256" key="2">
    <source>
        <dbReference type="ARBA" id="ARBA00022553"/>
    </source>
</evidence>
<dbReference type="GO" id="GO:0005634">
    <property type="term" value="C:nucleus"/>
    <property type="evidence" value="ECO:0007669"/>
    <property type="project" value="UniProtKB-SubCell"/>
</dbReference>
<dbReference type="PANTHER" id="PTHR15263">
    <property type="entry name" value="I-KAPPA-B-LIKE PROTEIN IKBL"/>
    <property type="match status" value="1"/>
</dbReference>
<dbReference type="Proteomes" id="UP000799438">
    <property type="component" value="Unassembled WGS sequence"/>
</dbReference>
<proteinExistence type="predicted"/>
<feature type="non-terminal residue" evidence="7">
    <location>
        <position position="141"/>
    </location>
</feature>
<sequence>MEADREGFQRNIEESLRRGEERKAKRRWKDVWERYTKEWENIAAAAADEGRSVEQLIPWPVESGKMKDVSKEEVEHFFRNTPSTDSPLDKVLKMERVRWHPDKMQQRFGERGIDTDIIKAVTAIFQVIDRLWTEMREKNAN</sequence>
<evidence type="ECO:0000256" key="4">
    <source>
        <dbReference type="ARBA" id="ARBA00023043"/>
    </source>
</evidence>
<protein>
    <recommendedName>
        <fullName evidence="9">J domain-containing protein</fullName>
    </recommendedName>
</protein>
<gene>
    <name evidence="7" type="ORF">K452DRAFT_285294</name>
</gene>
<keyword evidence="8" id="KW-1185">Reference proteome</keyword>
<reference evidence="7" key="1">
    <citation type="journal article" date="2020" name="Stud. Mycol.">
        <title>101 Dothideomycetes genomes: a test case for predicting lifestyles and emergence of pathogens.</title>
        <authorList>
            <person name="Haridas S."/>
            <person name="Albert R."/>
            <person name="Binder M."/>
            <person name="Bloem J."/>
            <person name="Labutti K."/>
            <person name="Salamov A."/>
            <person name="Andreopoulos B."/>
            <person name="Baker S."/>
            <person name="Barry K."/>
            <person name="Bills G."/>
            <person name="Bluhm B."/>
            <person name="Cannon C."/>
            <person name="Castanera R."/>
            <person name="Culley D."/>
            <person name="Daum C."/>
            <person name="Ezra D."/>
            <person name="Gonzalez J."/>
            <person name="Henrissat B."/>
            <person name="Kuo A."/>
            <person name="Liang C."/>
            <person name="Lipzen A."/>
            <person name="Lutzoni F."/>
            <person name="Magnuson J."/>
            <person name="Mondo S."/>
            <person name="Nolan M."/>
            <person name="Ohm R."/>
            <person name="Pangilinan J."/>
            <person name="Park H.-J."/>
            <person name="Ramirez L."/>
            <person name="Alfaro M."/>
            <person name="Sun H."/>
            <person name="Tritt A."/>
            <person name="Yoshinaga Y."/>
            <person name="Zwiers L.-H."/>
            <person name="Turgeon B."/>
            <person name="Goodwin S."/>
            <person name="Spatafora J."/>
            <person name="Crous P."/>
            <person name="Grigoriev I."/>
        </authorList>
    </citation>
    <scope>NUCLEOTIDE SEQUENCE</scope>
    <source>
        <strain evidence="7">CBS 121167</strain>
    </source>
</reference>
<dbReference type="EMBL" id="ML995480">
    <property type="protein sequence ID" value="KAF2144081.1"/>
    <property type="molecule type" value="Genomic_DNA"/>
</dbReference>
<feature type="region of interest" description="Disordered" evidence="6">
    <location>
        <begin position="1"/>
        <end position="24"/>
    </location>
</feature>
<keyword evidence="5" id="KW-0539">Nucleus</keyword>
<keyword evidence="2" id="KW-0597">Phosphoprotein</keyword>
<dbReference type="InterPro" id="IPR038753">
    <property type="entry name" value="NFKBIL1"/>
</dbReference>
<evidence type="ECO:0000313" key="8">
    <source>
        <dbReference type="Proteomes" id="UP000799438"/>
    </source>
</evidence>
<evidence type="ECO:0000256" key="1">
    <source>
        <dbReference type="ARBA" id="ARBA00004123"/>
    </source>
</evidence>
<dbReference type="GeneID" id="54297585"/>
<organism evidence="7 8">
    <name type="scientific">Aplosporella prunicola CBS 121167</name>
    <dbReference type="NCBI Taxonomy" id="1176127"/>
    <lineage>
        <taxon>Eukaryota</taxon>
        <taxon>Fungi</taxon>
        <taxon>Dikarya</taxon>
        <taxon>Ascomycota</taxon>
        <taxon>Pezizomycotina</taxon>
        <taxon>Dothideomycetes</taxon>
        <taxon>Dothideomycetes incertae sedis</taxon>
        <taxon>Botryosphaeriales</taxon>
        <taxon>Aplosporellaceae</taxon>
        <taxon>Aplosporella</taxon>
    </lineage>
</organism>
<evidence type="ECO:0000256" key="6">
    <source>
        <dbReference type="SAM" id="MobiDB-lite"/>
    </source>
</evidence>
<evidence type="ECO:0000313" key="7">
    <source>
        <dbReference type="EMBL" id="KAF2144081.1"/>
    </source>
</evidence>
<name>A0A6A6BNF2_9PEZI</name>